<protein>
    <submittedName>
        <fullName evidence="5">GAF domain-containing protein</fullName>
    </submittedName>
</protein>
<dbReference type="Gene3D" id="3.30.450.40">
    <property type="match status" value="1"/>
</dbReference>
<dbReference type="SUPFAM" id="SSF46894">
    <property type="entry name" value="C-terminal effector domain of the bipartite response regulators"/>
    <property type="match status" value="1"/>
</dbReference>
<evidence type="ECO:0000256" key="3">
    <source>
        <dbReference type="ARBA" id="ARBA00023163"/>
    </source>
</evidence>
<dbReference type="SUPFAM" id="SSF55781">
    <property type="entry name" value="GAF domain-like"/>
    <property type="match status" value="1"/>
</dbReference>
<dbReference type="PANTHER" id="PTHR44688">
    <property type="entry name" value="DNA-BINDING TRANSCRIPTIONAL ACTIVATOR DEVR_DOSR"/>
    <property type="match status" value="1"/>
</dbReference>
<dbReference type="InterPro" id="IPR029016">
    <property type="entry name" value="GAF-like_dom_sf"/>
</dbReference>
<dbReference type="Proteomes" id="UP000535543">
    <property type="component" value="Unassembled WGS sequence"/>
</dbReference>
<dbReference type="InterPro" id="IPR003018">
    <property type="entry name" value="GAF"/>
</dbReference>
<evidence type="ECO:0000259" key="4">
    <source>
        <dbReference type="PROSITE" id="PS50043"/>
    </source>
</evidence>
<proteinExistence type="predicted"/>
<dbReference type="InterPro" id="IPR016032">
    <property type="entry name" value="Sig_transdc_resp-reg_C-effctor"/>
</dbReference>
<dbReference type="PANTHER" id="PTHR44688:SF16">
    <property type="entry name" value="DNA-BINDING TRANSCRIPTIONAL ACTIVATOR DEVR_DOSR"/>
    <property type="match status" value="1"/>
</dbReference>
<dbReference type="RefSeq" id="WP_169588454.1">
    <property type="nucleotide sequence ID" value="NZ_VCQU01000005.1"/>
</dbReference>
<reference evidence="5 6" key="2">
    <citation type="submission" date="2020-06" db="EMBL/GenBank/DDBJ databases">
        <title>Antribacter stalactiti gen. nov., sp. nov., a new member of the family Nacardiaceae isolated from a cave.</title>
        <authorList>
            <person name="Kim I.S."/>
        </authorList>
    </citation>
    <scope>NUCLEOTIDE SEQUENCE [LARGE SCALE GENOMIC DNA]</scope>
    <source>
        <strain evidence="5 6">YC2-7</strain>
    </source>
</reference>
<accession>A0A848KIH5</accession>
<feature type="domain" description="HTH luxR-type" evidence="4">
    <location>
        <begin position="215"/>
        <end position="280"/>
    </location>
</feature>
<dbReference type="CDD" id="cd06170">
    <property type="entry name" value="LuxR_C_like"/>
    <property type="match status" value="1"/>
</dbReference>
<evidence type="ECO:0000256" key="1">
    <source>
        <dbReference type="ARBA" id="ARBA00023015"/>
    </source>
</evidence>
<gene>
    <name evidence="5" type="ORF">FGL95_15680</name>
</gene>
<name>A0A848KIH5_9NOCA</name>
<keyword evidence="6" id="KW-1185">Reference proteome</keyword>
<dbReference type="PROSITE" id="PS50043">
    <property type="entry name" value="HTH_LUXR_2"/>
    <property type="match status" value="1"/>
</dbReference>
<sequence>MIVSSALLRPRDTDALRAELRQVAAVAGVPILFGGEVHDGTLLLSEFVGTSTNSLRGIAVPAKTGLGGRVVDSMRPASVEDYRSASTITHHFDGPVGAEGIRSILAVPVVVDGKARAVLYAATRDFSPIGGRTADVVLGATRRLTTEIAIRDEVDRRTRMWDAATTSGALVVNQLRSIEAELHDLAAAAGDAELQTRLQTIASRVADLVAPDVEPGDPPPKLTPREHDVLSYVALGCTNHEVAQRLSIGPETVKSYLRTAMVKLDARSRFEAVVIARKHGLLA</sequence>
<dbReference type="AlphaFoldDB" id="A0A848KIH5"/>
<comment type="caution">
    <text evidence="5">The sequence shown here is derived from an EMBL/GenBank/DDBJ whole genome shotgun (WGS) entry which is preliminary data.</text>
</comment>
<evidence type="ECO:0000256" key="2">
    <source>
        <dbReference type="ARBA" id="ARBA00023125"/>
    </source>
</evidence>
<dbReference type="PRINTS" id="PR00038">
    <property type="entry name" value="HTHLUXR"/>
</dbReference>
<dbReference type="Pfam" id="PF01590">
    <property type="entry name" value="GAF"/>
    <property type="match status" value="1"/>
</dbReference>
<dbReference type="InterPro" id="IPR000792">
    <property type="entry name" value="Tscrpt_reg_LuxR_C"/>
</dbReference>
<dbReference type="Pfam" id="PF00196">
    <property type="entry name" value="GerE"/>
    <property type="match status" value="1"/>
</dbReference>
<evidence type="ECO:0000313" key="6">
    <source>
        <dbReference type="Proteomes" id="UP000535543"/>
    </source>
</evidence>
<keyword evidence="2" id="KW-0238">DNA-binding</keyword>
<keyword evidence="3" id="KW-0804">Transcription</keyword>
<dbReference type="GO" id="GO:0006355">
    <property type="term" value="P:regulation of DNA-templated transcription"/>
    <property type="evidence" value="ECO:0007669"/>
    <property type="project" value="InterPro"/>
</dbReference>
<dbReference type="InterPro" id="IPR036388">
    <property type="entry name" value="WH-like_DNA-bd_sf"/>
</dbReference>
<dbReference type="Gene3D" id="1.10.10.10">
    <property type="entry name" value="Winged helix-like DNA-binding domain superfamily/Winged helix DNA-binding domain"/>
    <property type="match status" value="1"/>
</dbReference>
<keyword evidence="1" id="KW-0805">Transcription regulation</keyword>
<dbReference type="SMART" id="SM00421">
    <property type="entry name" value="HTH_LUXR"/>
    <property type="match status" value="1"/>
</dbReference>
<organism evidence="5 6">
    <name type="scientific">Antrihabitans stalactiti</name>
    <dbReference type="NCBI Taxonomy" id="2584121"/>
    <lineage>
        <taxon>Bacteria</taxon>
        <taxon>Bacillati</taxon>
        <taxon>Actinomycetota</taxon>
        <taxon>Actinomycetes</taxon>
        <taxon>Mycobacteriales</taxon>
        <taxon>Nocardiaceae</taxon>
        <taxon>Antrihabitans</taxon>
    </lineage>
</organism>
<evidence type="ECO:0000313" key="5">
    <source>
        <dbReference type="EMBL" id="NMN96482.1"/>
    </source>
</evidence>
<reference evidence="5 6" key="1">
    <citation type="submission" date="2019-05" db="EMBL/GenBank/DDBJ databases">
        <authorList>
            <person name="Lee S.D."/>
        </authorList>
    </citation>
    <scope>NUCLEOTIDE SEQUENCE [LARGE SCALE GENOMIC DNA]</scope>
    <source>
        <strain evidence="5 6">YC2-7</strain>
    </source>
</reference>
<dbReference type="GO" id="GO:0003677">
    <property type="term" value="F:DNA binding"/>
    <property type="evidence" value="ECO:0007669"/>
    <property type="project" value="UniProtKB-KW"/>
</dbReference>
<dbReference type="EMBL" id="VCQU01000005">
    <property type="protein sequence ID" value="NMN96482.1"/>
    <property type="molecule type" value="Genomic_DNA"/>
</dbReference>